<keyword evidence="4" id="KW-1185">Reference proteome</keyword>
<accession>A0A068NMF3</accession>
<dbReference type="GO" id="GO:0015628">
    <property type="term" value="P:protein secretion by the type II secretion system"/>
    <property type="evidence" value="ECO:0007669"/>
    <property type="project" value="TreeGrafter"/>
</dbReference>
<proteinExistence type="predicted"/>
<dbReference type="PANTHER" id="PTHR21180:SF32">
    <property type="entry name" value="ENDONUCLEASE_EXONUCLEASE_PHOSPHATASE FAMILY DOMAIN-CONTAINING PROTEIN 1"/>
    <property type="match status" value="1"/>
</dbReference>
<dbReference type="NCBIfam" id="TIGR00426">
    <property type="entry name" value="competence protein ComEA helix-hairpin-helix repeat region"/>
    <property type="match status" value="1"/>
</dbReference>
<dbReference type="Pfam" id="PF10531">
    <property type="entry name" value="SLBB"/>
    <property type="match status" value="1"/>
</dbReference>
<dbReference type="GO" id="GO:0006281">
    <property type="term" value="P:DNA repair"/>
    <property type="evidence" value="ECO:0007669"/>
    <property type="project" value="InterPro"/>
</dbReference>
<dbReference type="SMART" id="SM00278">
    <property type="entry name" value="HhH1"/>
    <property type="match status" value="2"/>
</dbReference>
<dbReference type="Pfam" id="PF12836">
    <property type="entry name" value="HHH_3"/>
    <property type="match status" value="1"/>
</dbReference>
<feature type="domain" description="Helix-hairpin-helix DNA-binding motif class 1" evidence="2">
    <location>
        <begin position="230"/>
        <end position="249"/>
    </location>
</feature>
<dbReference type="EMBL" id="CP007139">
    <property type="protein sequence ID" value="AIE84636.1"/>
    <property type="molecule type" value="Genomic_DNA"/>
</dbReference>
<sequence>MFQHRSPREQYAVIGIGVLLLAGAGYVGAERLRQPGPLIIQPAAVPPAAKEKPAEPVAAAPTELVVHVSGAVKSPGVVRLKSDSRVDDAVKAAGGPKANADLDRINLAAHLIDATVVYVPPKGDKAREVAPTYRGGKDATPLYTPEKAPQAPPPKSLAGSLPSTIEPVAPPDLKVESTGQHRTKAKTPTGAVSLNSATAEELQTLPGIGPSTAQKIIDYRQQHGPFASVDGLIDVKGIGPKKMEKLRQWLKL</sequence>
<protein>
    <submittedName>
        <fullName evidence="3">Late competence protein ComEA, DNA receptor</fullName>
    </submittedName>
</protein>
<organism evidence="3 4">
    <name type="scientific">Fimbriimonas ginsengisoli Gsoil 348</name>
    <dbReference type="NCBI Taxonomy" id="661478"/>
    <lineage>
        <taxon>Bacteria</taxon>
        <taxon>Bacillati</taxon>
        <taxon>Armatimonadota</taxon>
        <taxon>Fimbriimonadia</taxon>
        <taxon>Fimbriimonadales</taxon>
        <taxon>Fimbriimonadaceae</taxon>
        <taxon>Fimbriimonas</taxon>
    </lineage>
</organism>
<dbReference type="PANTHER" id="PTHR21180">
    <property type="entry name" value="ENDONUCLEASE/EXONUCLEASE/PHOSPHATASE FAMILY DOMAIN-CONTAINING PROTEIN 1"/>
    <property type="match status" value="1"/>
</dbReference>
<dbReference type="InterPro" id="IPR010994">
    <property type="entry name" value="RuvA_2-like"/>
</dbReference>
<feature type="domain" description="Helix-hairpin-helix DNA-binding motif class 1" evidence="2">
    <location>
        <begin position="200"/>
        <end position="219"/>
    </location>
</feature>
<feature type="region of interest" description="Disordered" evidence="1">
    <location>
        <begin position="128"/>
        <end position="188"/>
    </location>
</feature>
<dbReference type="RefSeq" id="WP_025226743.1">
    <property type="nucleotide sequence ID" value="NZ_CP007139.1"/>
</dbReference>
<dbReference type="OrthoDB" id="9790239at2"/>
<dbReference type="HOGENOM" id="CLU_052011_1_0_0"/>
<gene>
    <name evidence="3" type="ORF">OP10G_1268</name>
</gene>
<evidence type="ECO:0000256" key="1">
    <source>
        <dbReference type="SAM" id="MobiDB-lite"/>
    </source>
</evidence>
<evidence type="ECO:0000259" key="2">
    <source>
        <dbReference type="SMART" id="SM00278"/>
    </source>
</evidence>
<evidence type="ECO:0000313" key="3">
    <source>
        <dbReference type="EMBL" id="AIE84636.1"/>
    </source>
</evidence>
<dbReference type="AlphaFoldDB" id="A0A068NMF3"/>
<dbReference type="GO" id="GO:0015627">
    <property type="term" value="C:type II protein secretion system complex"/>
    <property type="evidence" value="ECO:0007669"/>
    <property type="project" value="TreeGrafter"/>
</dbReference>
<dbReference type="STRING" id="661478.OP10G_1268"/>
<dbReference type="SUPFAM" id="SSF47781">
    <property type="entry name" value="RuvA domain 2-like"/>
    <property type="match status" value="1"/>
</dbReference>
<dbReference type="eggNOG" id="COG1555">
    <property type="taxonomic scope" value="Bacteria"/>
</dbReference>
<dbReference type="GO" id="GO:0003677">
    <property type="term" value="F:DNA binding"/>
    <property type="evidence" value="ECO:0007669"/>
    <property type="project" value="InterPro"/>
</dbReference>
<evidence type="ECO:0000313" key="4">
    <source>
        <dbReference type="Proteomes" id="UP000027982"/>
    </source>
</evidence>
<dbReference type="Gene3D" id="1.10.150.320">
    <property type="entry name" value="Photosystem II 12 kDa extrinsic protein"/>
    <property type="match status" value="1"/>
</dbReference>
<dbReference type="InterPro" id="IPR019554">
    <property type="entry name" value="Soluble_ligand-bd"/>
</dbReference>
<reference evidence="3 4" key="1">
    <citation type="journal article" date="2014" name="PLoS ONE">
        <title>The first complete genome sequence of the class fimbriimonadia in the phylum armatimonadetes.</title>
        <authorList>
            <person name="Hu Z.Y."/>
            <person name="Wang Y.Z."/>
            <person name="Im W.T."/>
            <person name="Wang S.Y."/>
            <person name="Zhao G.P."/>
            <person name="Zheng H.J."/>
            <person name="Quan Z.X."/>
        </authorList>
    </citation>
    <scope>NUCLEOTIDE SEQUENCE [LARGE SCALE GENOMIC DNA]</scope>
    <source>
        <strain evidence="3">Gsoil 348</strain>
    </source>
</reference>
<dbReference type="Proteomes" id="UP000027982">
    <property type="component" value="Chromosome"/>
</dbReference>
<name>A0A068NMF3_FIMGI</name>
<dbReference type="Gene3D" id="3.10.560.10">
    <property type="entry name" value="Outer membrane lipoprotein wza domain like"/>
    <property type="match status" value="1"/>
</dbReference>
<dbReference type="InterPro" id="IPR051675">
    <property type="entry name" value="Endo/Exo/Phosphatase_dom_1"/>
</dbReference>
<keyword evidence="3" id="KW-0675">Receptor</keyword>
<dbReference type="InterPro" id="IPR004509">
    <property type="entry name" value="Competence_ComEA_HhH"/>
</dbReference>
<dbReference type="KEGG" id="fgi:OP10G_1268"/>
<dbReference type="InterPro" id="IPR003583">
    <property type="entry name" value="Hlx-hairpin-Hlx_DNA-bd_motif"/>
</dbReference>